<evidence type="ECO:0000256" key="1">
    <source>
        <dbReference type="SAM" id="SignalP"/>
    </source>
</evidence>
<evidence type="ECO:0000313" key="4">
    <source>
        <dbReference type="Proteomes" id="UP000270411"/>
    </source>
</evidence>
<keyword evidence="1" id="KW-0732">Signal</keyword>
<dbReference type="Pfam" id="PF03412">
    <property type="entry name" value="Peptidase_C39"/>
    <property type="match status" value="1"/>
</dbReference>
<name>A0A3G8H996_9BURK</name>
<dbReference type="PROSITE" id="PS50990">
    <property type="entry name" value="PEPTIDASE_C39"/>
    <property type="match status" value="1"/>
</dbReference>
<dbReference type="EMBL" id="CP033970">
    <property type="protein sequence ID" value="AZG16102.1"/>
    <property type="molecule type" value="Genomic_DNA"/>
</dbReference>
<feature type="chain" id="PRO_5018196951" evidence="1">
    <location>
        <begin position="26"/>
        <end position="232"/>
    </location>
</feature>
<dbReference type="KEGG" id="cpau:EHF44_22050"/>
<evidence type="ECO:0000259" key="2">
    <source>
        <dbReference type="PROSITE" id="PS50990"/>
    </source>
</evidence>
<dbReference type="GO" id="GO:0016020">
    <property type="term" value="C:membrane"/>
    <property type="evidence" value="ECO:0007669"/>
    <property type="project" value="InterPro"/>
</dbReference>
<proteinExistence type="predicted"/>
<dbReference type="AlphaFoldDB" id="A0A3G8H996"/>
<dbReference type="OrthoDB" id="13401at2"/>
<gene>
    <name evidence="3" type="ORF">EHF44_22050</name>
</gene>
<dbReference type="Gene3D" id="3.90.70.10">
    <property type="entry name" value="Cysteine proteinases"/>
    <property type="match status" value="1"/>
</dbReference>
<dbReference type="RefSeq" id="WP_124685833.1">
    <property type="nucleotide sequence ID" value="NZ_CP033970.1"/>
</dbReference>
<sequence>MIMRSLLGRAVLLAAALGGIASAHADTIRVPGDQGNSYYVPVTSLREARFRTTIRQQYDFSCGSAAVATLLTYQYNFPTTEQTVFANMYVNGDQAKIRAEGFSLLDMKRFLESRGFQADGYELPLSKLEEAQIPAIVLIVENGYHHFVVVKGVKGNRVLIGDPARGTRALERDYFERIWDSSLLFVIHNRTDQARFNQASDWRVAPTGPYSTGVPRDSLFFTVMPKHGISDF</sequence>
<dbReference type="CDD" id="cd02423">
    <property type="entry name" value="Peptidase_C39G"/>
    <property type="match status" value="1"/>
</dbReference>
<feature type="domain" description="Peptidase C39" evidence="2">
    <location>
        <begin position="56"/>
        <end position="186"/>
    </location>
</feature>
<reference evidence="4" key="1">
    <citation type="submission" date="2018-11" db="EMBL/GenBank/DDBJ databases">
        <title>FDA dAtabase for Regulatory Grade micrObial Sequences (FDA-ARGOS): Supporting development and validation of Infectious Disease Dx tests.</title>
        <authorList>
            <person name="Goldberg B."/>
            <person name="Campos J."/>
            <person name="Tallon L."/>
            <person name="Sadzewicz L."/>
            <person name="Zhao X."/>
            <person name="Vavikolanu K."/>
            <person name="Mehta A."/>
            <person name="Aluvathingal J."/>
            <person name="Nadendla S."/>
            <person name="Geyer C."/>
            <person name="Nandy P."/>
            <person name="Yan Y."/>
            <person name="Sichtig H."/>
        </authorList>
    </citation>
    <scope>NUCLEOTIDE SEQUENCE [LARGE SCALE GENOMIC DNA]</scope>
    <source>
        <strain evidence="4">FDAARGOS_614</strain>
    </source>
</reference>
<dbReference type="Proteomes" id="UP000270411">
    <property type="component" value="Chromosome 2"/>
</dbReference>
<accession>A0A3G8H996</accession>
<evidence type="ECO:0000313" key="3">
    <source>
        <dbReference type="EMBL" id="AZG16102.1"/>
    </source>
</evidence>
<feature type="signal peptide" evidence="1">
    <location>
        <begin position="1"/>
        <end position="25"/>
    </location>
</feature>
<dbReference type="GO" id="GO:0005524">
    <property type="term" value="F:ATP binding"/>
    <property type="evidence" value="ECO:0007669"/>
    <property type="project" value="InterPro"/>
</dbReference>
<protein>
    <submittedName>
        <fullName evidence="3">Peptidase C39</fullName>
    </submittedName>
</protein>
<organism evidence="3 4">
    <name type="scientific">Cupriavidus pauculus</name>
    <dbReference type="NCBI Taxonomy" id="82633"/>
    <lineage>
        <taxon>Bacteria</taxon>
        <taxon>Pseudomonadati</taxon>
        <taxon>Pseudomonadota</taxon>
        <taxon>Betaproteobacteria</taxon>
        <taxon>Burkholderiales</taxon>
        <taxon>Burkholderiaceae</taxon>
        <taxon>Cupriavidus</taxon>
    </lineage>
</organism>
<dbReference type="GO" id="GO:0006508">
    <property type="term" value="P:proteolysis"/>
    <property type="evidence" value="ECO:0007669"/>
    <property type="project" value="InterPro"/>
</dbReference>
<dbReference type="InterPro" id="IPR005074">
    <property type="entry name" value="Peptidase_C39"/>
</dbReference>
<dbReference type="GO" id="GO:0008233">
    <property type="term" value="F:peptidase activity"/>
    <property type="evidence" value="ECO:0007669"/>
    <property type="project" value="InterPro"/>
</dbReference>